<name>A0A918DJ08_9ACTN</name>
<feature type="signal peptide" evidence="1">
    <location>
        <begin position="1"/>
        <end position="28"/>
    </location>
</feature>
<organism evidence="2 3">
    <name type="scientific">Nonomuraea cavernae</name>
    <dbReference type="NCBI Taxonomy" id="2045107"/>
    <lineage>
        <taxon>Bacteria</taxon>
        <taxon>Bacillati</taxon>
        <taxon>Actinomycetota</taxon>
        <taxon>Actinomycetes</taxon>
        <taxon>Streptosporangiales</taxon>
        <taxon>Streptosporangiaceae</taxon>
        <taxon>Nonomuraea</taxon>
    </lineage>
</organism>
<dbReference type="AlphaFoldDB" id="A0A918DJ08"/>
<comment type="caution">
    <text evidence="2">The sequence shown here is derived from an EMBL/GenBank/DDBJ whole genome shotgun (WGS) entry which is preliminary data.</text>
</comment>
<keyword evidence="3" id="KW-1185">Reference proteome</keyword>
<sequence>MGSKMKRALQVAALGGIMAGGLALPATAAQAQPTNCVTTSTSRTFSVSCHAGTGEYQAEARCYKPGNPVPTLRYGQWRSGGEKSIASCQFDEELRDGRVRFR</sequence>
<keyword evidence="1" id="KW-0732">Signal</keyword>
<dbReference type="RefSeq" id="WP_189124812.1">
    <property type="nucleotide sequence ID" value="NZ_BMNH01000008.1"/>
</dbReference>
<accession>A0A918DJ08</accession>
<feature type="chain" id="PRO_5038404226" evidence="1">
    <location>
        <begin position="29"/>
        <end position="102"/>
    </location>
</feature>
<evidence type="ECO:0000256" key="1">
    <source>
        <dbReference type="SAM" id="SignalP"/>
    </source>
</evidence>
<evidence type="ECO:0000313" key="3">
    <source>
        <dbReference type="Proteomes" id="UP000646523"/>
    </source>
</evidence>
<reference evidence="2" key="2">
    <citation type="submission" date="2020-09" db="EMBL/GenBank/DDBJ databases">
        <authorList>
            <person name="Sun Q."/>
            <person name="Zhou Y."/>
        </authorList>
    </citation>
    <scope>NUCLEOTIDE SEQUENCE</scope>
    <source>
        <strain evidence="2">CGMCC 4.7368</strain>
    </source>
</reference>
<evidence type="ECO:0000313" key="2">
    <source>
        <dbReference type="EMBL" id="GGO69598.1"/>
    </source>
</evidence>
<reference evidence="2" key="1">
    <citation type="journal article" date="2014" name="Int. J. Syst. Evol. Microbiol.">
        <title>Complete genome sequence of Corynebacterium casei LMG S-19264T (=DSM 44701T), isolated from a smear-ripened cheese.</title>
        <authorList>
            <consortium name="US DOE Joint Genome Institute (JGI-PGF)"/>
            <person name="Walter F."/>
            <person name="Albersmeier A."/>
            <person name="Kalinowski J."/>
            <person name="Ruckert C."/>
        </authorList>
    </citation>
    <scope>NUCLEOTIDE SEQUENCE</scope>
    <source>
        <strain evidence="2">CGMCC 4.7368</strain>
    </source>
</reference>
<gene>
    <name evidence="2" type="ORF">GCM10012289_31070</name>
</gene>
<protein>
    <submittedName>
        <fullName evidence="2">Uncharacterized protein</fullName>
    </submittedName>
</protein>
<dbReference type="EMBL" id="BMNH01000008">
    <property type="protein sequence ID" value="GGO69598.1"/>
    <property type="molecule type" value="Genomic_DNA"/>
</dbReference>
<proteinExistence type="predicted"/>
<dbReference type="Proteomes" id="UP000646523">
    <property type="component" value="Unassembled WGS sequence"/>
</dbReference>